<dbReference type="Pfam" id="PF04341">
    <property type="entry name" value="DUF485"/>
    <property type="match status" value="1"/>
</dbReference>
<dbReference type="PANTHER" id="PTHR38598:SF1">
    <property type="entry name" value="INNER MEMBRANE PROTEIN YJCH"/>
    <property type="match status" value="1"/>
</dbReference>
<dbReference type="InterPro" id="IPR052959">
    <property type="entry name" value="Inner_membrane_assoc"/>
</dbReference>
<dbReference type="EMBL" id="RXFT01000001">
    <property type="protein sequence ID" value="RUR66331.1"/>
    <property type="molecule type" value="Genomic_DNA"/>
</dbReference>
<dbReference type="InterPro" id="IPR007436">
    <property type="entry name" value="DUF485"/>
</dbReference>
<dbReference type="AlphaFoldDB" id="A0A3S0ZCD4"/>
<protein>
    <submittedName>
        <fullName evidence="2">DUF485 domain-containing protein</fullName>
    </submittedName>
</protein>
<dbReference type="RefSeq" id="WP_126019879.1">
    <property type="nucleotide sequence ID" value="NZ_RXFT01000001.1"/>
</dbReference>
<feature type="transmembrane region" description="Helical" evidence="1">
    <location>
        <begin position="58"/>
        <end position="82"/>
    </location>
</feature>
<reference evidence="2 3" key="1">
    <citation type="submission" date="2018-12" db="EMBL/GenBank/DDBJ databases">
        <title>The genome sequences of Variovorax guangxiensis DSM 27352.</title>
        <authorList>
            <person name="Gao J."/>
            <person name="Sun J."/>
        </authorList>
    </citation>
    <scope>NUCLEOTIDE SEQUENCE [LARGE SCALE GENOMIC DNA]</scope>
    <source>
        <strain evidence="2 3">DSM 27352</strain>
    </source>
</reference>
<gene>
    <name evidence="2" type="ORF">EJP67_04580</name>
</gene>
<dbReference type="PANTHER" id="PTHR38598">
    <property type="entry name" value="INNER MEMBRANE PROTEIN YJCH"/>
    <property type="match status" value="1"/>
</dbReference>
<keyword evidence="1" id="KW-0812">Transmembrane</keyword>
<dbReference type="Proteomes" id="UP000281118">
    <property type="component" value="Unassembled WGS sequence"/>
</dbReference>
<proteinExistence type="predicted"/>
<accession>A0A3S0ZCD4</accession>
<feature type="transmembrane region" description="Helical" evidence="1">
    <location>
        <begin position="25"/>
        <end position="46"/>
    </location>
</feature>
<keyword evidence="1" id="KW-1133">Transmembrane helix</keyword>
<keyword evidence="1" id="KW-0472">Membrane</keyword>
<dbReference type="OrthoDB" id="5297034at2"/>
<evidence type="ECO:0000313" key="2">
    <source>
        <dbReference type="EMBL" id="RUR66331.1"/>
    </source>
</evidence>
<sequence length="105" mass="11729">MEDDLAARIAAHPKYQQLKRRRDRFGWTLAVLMLAAYYGFVLLVAFDKEFLARRIGDGVMTLGMPLGFGVIVFTVAITAYYVRRANAEFDALSDAVVKAVKGNKP</sequence>
<name>A0A3S0ZCD4_9BURK</name>
<organism evidence="2 3">
    <name type="scientific">Variovorax guangxiensis</name>
    <dbReference type="NCBI Taxonomy" id="1775474"/>
    <lineage>
        <taxon>Bacteria</taxon>
        <taxon>Pseudomonadati</taxon>
        <taxon>Pseudomonadota</taxon>
        <taxon>Betaproteobacteria</taxon>
        <taxon>Burkholderiales</taxon>
        <taxon>Comamonadaceae</taxon>
        <taxon>Variovorax</taxon>
    </lineage>
</organism>
<dbReference type="GO" id="GO:0005886">
    <property type="term" value="C:plasma membrane"/>
    <property type="evidence" value="ECO:0007669"/>
    <property type="project" value="TreeGrafter"/>
</dbReference>
<evidence type="ECO:0000313" key="3">
    <source>
        <dbReference type="Proteomes" id="UP000281118"/>
    </source>
</evidence>
<evidence type="ECO:0000256" key="1">
    <source>
        <dbReference type="SAM" id="Phobius"/>
    </source>
</evidence>
<comment type="caution">
    <text evidence="2">The sequence shown here is derived from an EMBL/GenBank/DDBJ whole genome shotgun (WGS) entry which is preliminary data.</text>
</comment>